<evidence type="ECO:0000313" key="2">
    <source>
        <dbReference type="Proteomes" id="UP000799118"/>
    </source>
</evidence>
<evidence type="ECO:0000313" key="1">
    <source>
        <dbReference type="EMBL" id="KAE9385426.1"/>
    </source>
</evidence>
<dbReference type="Proteomes" id="UP000799118">
    <property type="component" value="Unassembled WGS sequence"/>
</dbReference>
<dbReference type="EMBL" id="ML769987">
    <property type="protein sequence ID" value="KAE9385426.1"/>
    <property type="molecule type" value="Genomic_DNA"/>
</dbReference>
<dbReference type="AlphaFoldDB" id="A0A6A4GIN6"/>
<proteinExistence type="predicted"/>
<sequence>MFTRSTVILKKSSMRPNIQLFPSPDIPIPLAPISAAAPSSAVYYSPTGLLSPARHCSSYCCLWTTVSCNRPASWSSHVPPGTGLVAAPAHISMPASEGSLPAPFNVPSKVSTLIPTPLETTMQKSCSICLRKPPTLTCLAILAHYGHALCSSCSTSALNIADEKDMECAGCQGKVANLKLVFITADEGGSAKLTTATASTTFSQLQVGVFDIMLSTPDGNHSFDFGSMDELDFFSDGGIQASTPLSKAKGMRRASSLAVDVDKKEGRGAIVLRIDDIPWVCPSPFKLWMLY</sequence>
<protein>
    <submittedName>
        <fullName evidence="1">Uncharacterized protein</fullName>
    </submittedName>
</protein>
<name>A0A6A4GIN6_9AGAR</name>
<keyword evidence="2" id="KW-1185">Reference proteome</keyword>
<gene>
    <name evidence="1" type="ORF">BT96DRAFT_595518</name>
</gene>
<organism evidence="1 2">
    <name type="scientific">Gymnopus androsaceus JB14</name>
    <dbReference type="NCBI Taxonomy" id="1447944"/>
    <lineage>
        <taxon>Eukaryota</taxon>
        <taxon>Fungi</taxon>
        <taxon>Dikarya</taxon>
        <taxon>Basidiomycota</taxon>
        <taxon>Agaricomycotina</taxon>
        <taxon>Agaricomycetes</taxon>
        <taxon>Agaricomycetidae</taxon>
        <taxon>Agaricales</taxon>
        <taxon>Marasmiineae</taxon>
        <taxon>Omphalotaceae</taxon>
        <taxon>Gymnopus</taxon>
    </lineage>
</organism>
<reference evidence="1" key="1">
    <citation type="journal article" date="2019" name="Environ. Microbiol.">
        <title>Fungal ecological strategies reflected in gene transcription - a case study of two litter decomposers.</title>
        <authorList>
            <person name="Barbi F."/>
            <person name="Kohler A."/>
            <person name="Barry K."/>
            <person name="Baskaran P."/>
            <person name="Daum C."/>
            <person name="Fauchery L."/>
            <person name="Ihrmark K."/>
            <person name="Kuo A."/>
            <person name="LaButti K."/>
            <person name="Lipzen A."/>
            <person name="Morin E."/>
            <person name="Grigoriev I.V."/>
            <person name="Henrissat B."/>
            <person name="Lindahl B."/>
            <person name="Martin F."/>
        </authorList>
    </citation>
    <scope>NUCLEOTIDE SEQUENCE</scope>
    <source>
        <strain evidence="1">JB14</strain>
    </source>
</reference>
<accession>A0A6A4GIN6</accession>